<dbReference type="Pfam" id="PF14559">
    <property type="entry name" value="TPR_19"/>
    <property type="match status" value="1"/>
</dbReference>
<gene>
    <name evidence="5" type="ORF">BECKTUN1418E_GA0071001_12044</name>
    <name evidence="4" type="ORF">BECKTUN1418F_GA0071002_12123</name>
</gene>
<feature type="repeat" description="TPR" evidence="3">
    <location>
        <begin position="189"/>
        <end position="222"/>
    </location>
</feature>
<dbReference type="PANTHER" id="PTHR45586:SF1">
    <property type="entry name" value="LIPOPOLYSACCHARIDE ASSEMBLY PROTEIN B"/>
    <property type="match status" value="1"/>
</dbReference>
<keyword evidence="1" id="KW-0677">Repeat</keyword>
<evidence type="ECO:0000256" key="3">
    <source>
        <dbReference type="PROSITE-ProRule" id="PRU00339"/>
    </source>
</evidence>
<dbReference type="EMBL" id="CAADFY010000212">
    <property type="protein sequence ID" value="VFK60386.1"/>
    <property type="molecule type" value="Genomic_DNA"/>
</dbReference>
<dbReference type="SMART" id="SM00386">
    <property type="entry name" value="HAT"/>
    <property type="match status" value="4"/>
</dbReference>
<dbReference type="InterPro" id="IPR003107">
    <property type="entry name" value="HAT"/>
</dbReference>
<dbReference type="SUPFAM" id="SSF48452">
    <property type="entry name" value="TPR-like"/>
    <property type="match status" value="2"/>
</dbReference>
<dbReference type="PANTHER" id="PTHR45586">
    <property type="entry name" value="TPR REPEAT-CONTAINING PROTEIN PA4667"/>
    <property type="match status" value="1"/>
</dbReference>
<feature type="repeat" description="TPR" evidence="3">
    <location>
        <begin position="257"/>
        <end position="290"/>
    </location>
</feature>
<evidence type="ECO:0000313" key="4">
    <source>
        <dbReference type="EMBL" id="VFK60386.1"/>
    </source>
</evidence>
<evidence type="ECO:0000313" key="5">
    <source>
        <dbReference type="EMBL" id="VFK69657.1"/>
    </source>
</evidence>
<evidence type="ECO:0000256" key="1">
    <source>
        <dbReference type="ARBA" id="ARBA00022737"/>
    </source>
</evidence>
<dbReference type="AlphaFoldDB" id="A0A451A2Y2"/>
<keyword evidence="2 3" id="KW-0802">TPR repeat</keyword>
<proteinExistence type="predicted"/>
<name>A0A451A2Y2_9GAMM</name>
<dbReference type="InterPro" id="IPR051012">
    <property type="entry name" value="CellSynth/LPSAsmb/PSIAsmb"/>
</dbReference>
<dbReference type="GO" id="GO:0006396">
    <property type="term" value="P:RNA processing"/>
    <property type="evidence" value="ECO:0007669"/>
    <property type="project" value="InterPro"/>
</dbReference>
<reference evidence="4" key="1">
    <citation type="submission" date="2019-02" db="EMBL/GenBank/DDBJ databases">
        <authorList>
            <person name="Gruber-Vodicka R. H."/>
            <person name="Seah K. B. B."/>
        </authorList>
    </citation>
    <scope>NUCLEOTIDE SEQUENCE</scope>
    <source>
        <strain evidence="5">BECK_BY2</strain>
        <strain evidence="4">BECK_BY3</strain>
    </source>
</reference>
<accession>A0A451A2Y2</accession>
<dbReference type="Gene3D" id="1.25.40.10">
    <property type="entry name" value="Tetratricopeptide repeat domain"/>
    <property type="match status" value="2"/>
</dbReference>
<dbReference type="Pfam" id="PF13424">
    <property type="entry name" value="TPR_12"/>
    <property type="match status" value="1"/>
</dbReference>
<feature type="repeat" description="TPR" evidence="3">
    <location>
        <begin position="393"/>
        <end position="426"/>
    </location>
</feature>
<feature type="repeat" description="TPR" evidence="3">
    <location>
        <begin position="496"/>
        <end position="529"/>
    </location>
</feature>
<sequence length="578" mass="65309">MRFFSILSMLVVIIFGTACMEPGAIHKSTDSAPLGNTVYPVAEPPERDFTKKILYDLLVAELAHQGNQLPLAVSKYLNVATTSRDVGVAEQATRVALLAQDQKRSLRAAALWMEIDPDAIDAQQIYATLLIHDKRIGKAVPILRTLAKNPDVPPDRRFILVGDLLNQGEDKEAALVAMERVIAEHDDDPNALFALAHFLTQIDKKERAIDLLERVLTMDGKNPVIWLYYSQFLRSQGKTAQALDTFSNALASGIEDKNIRIGFARLLISEKRYEEARKQFEKLIASDPEDAEIRYILASFLIEIGHADEARKHLLHLIDQMEFVHEAYFKLGQIAESQKDIRAAMDLYRKVEDGNHYLDAQIRIADFLAKQQKIQAARQHLHDILPGNTEDSIRLYRTEGEILIDVGDFEEAMSIYNVALSEYPKSKELLYARAMLAGRMGRLSILEQNLRRLLSHEPDNVDALNALGYTLANQTDRYREAIALIQRALALQPNSYYILDSMGWVLYRLGQHRKAISYLQRALAIQQDAEIAAHLGEVLWVTGNPIAARDVWNKALKEFPNDKLLLEVMGRFGLSDSE</sequence>
<dbReference type="SMART" id="SM00028">
    <property type="entry name" value="TPR"/>
    <property type="match status" value="7"/>
</dbReference>
<dbReference type="Pfam" id="PF13176">
    <property type="entry name" value="TPR_7"/>
    <property type="match status" value="1"/>
</dbReference>
<evidence type="ECO:0000256" key="2">
    <source>
        <dbReference type="ARBA" id="ARBA00022803"/>
    </source>
</evidence>
<protein>
    <submittedName>
        <fullName evidence="4">Tetratricopeptide repeat-containing protein</fullName>
    </submittedName>
</protein>
<dbReference type="Pfam" id="PF13181">
    <property type="entry name" value="TPR_8"/>
    <property type="match status" value="1"/>
</dbReference>
<dbReference type="InterPro" id="IPR011990">
    <property type="entry name" value="TPR-like_helical_dom_sf"/>
</dbReference>
<dbReference type="PROSITE" id="PS50005">
    <property type="entry name" value="TPR"/>
    <property type="match status" value="4"/>
</dbReference>
<dbReference type="InterPro" id="IPR019734">
    <property type="entry name" value="TPR_rpt"/>
</dbReference>
<organism evidence="4">
    <name type="scientific">Candidatus Kentrum sp. TUN</name>
    <dbReference type="NCBI Taxonomy" id="2126343"/>
    <lineage>
        <taxon>Bacteria</taxon>
        <taxon>Pseudomonadati</taxon>
        <taxon>Pseudomonadota</taxon>
        <taxon>Gammaproteobacteria</taxon>
        <taxon>Candidatus Kentrum</taxon>
    </lineage>
</organism>
<dbReference type="EMBL" id="CAADFV010000204">
    <property type="protein sequence ID" value="VFK69657.1"/>
    <property type="molecule type" value="Genomic_DNA"/>
</dbReference>
<dbReference type="PROSITE" id="PS51257">
    <property type="entry name" value="PROKAR_LIPOPROTEIN"/>
    <property type="match status" value="1"/>
</dbReference>